<dbReference type="Pfam" id="PF07729">
    <property type="entry name" value="FCD"/>
    <property type="match status" value="1"/>
</dbReference>
<dbReference type="InterPro" id="IPR036388">
    <property type="entry name" value="WH-like_DNA-bd_sf"/>
</dbReference>
<dbReference type="Pfam" id="PF00392">
    <property type="entry name" value="GntR"/>
    <property type="match status" value="1"/>
</dbReference>
<accession>A0A5J6MGJ5</accession>
<dbReference type="SUPFAM" id="SSF46785">
    <property type="entry name" value="Winged helix' DNA-binding domain"/>
    <property type="match status" value="1"/>
</dbReference>
<dbReference type="GO" id="GO:0003700">
    <property type="term" value="F:DNA-binding transcription factor activity"/>
    <property type="evidence" value="ECO:0007669"/>
    <property type="project" value="InterPro"/>
</dbReference>
<evidence type="ECO:0000256" key="3">
    <source>
        <dbReference type="ARBA" id="ARBA00023163"/>
    </source>
</evidence>
<dbReference type="InterPro" id="IPR008920">
    <property type="entry name" value="TF_FadR/GntR_C"/>
</dbReference>
<evidence type="ECO:0000313" key="6">
    <source>
        <dbReference type="EMBL" id="QEX16608.1"/>
    </source>
</evidence>
<dbReference type="RefSeq" id="WP_151176946.1">
    <property type="nucleotide sequence ID" value="NZ_CP042906.1"/>
</dbReference>
<dbReference type="SMART" id="SM00895">
    <property type="entry name" value="FCD"/>
    <property type="match status" value="1"/>
</dbReference>
<dbReference type="KEGG" id="htq:FRZ44_19030"/>
<evidence type="ECO:0000313" key="7">
    <source>
        <dbReference type="Proteomes" id="UP000326202"/>
    </source>
</evidence>
<keyword evidence="2" id="KW-0238">DNA-binding</keyword>
<organism evidence="6 7">
    <name type="scientific">Hypericibacter terrae</name>
    <dbReference type="NCBI Taxonomy" id="2602015"/>
    <lineage>
        <taxon>Bacteria</taxon>
        <taxon>Pseudomonadati</taxon>
        <taxon>Pseudomonadota</taxon>
        <taxon>Alphaproteobacteria</taxon>
        <taxon>Rhodospirillales</taxon>
        <taxon>Dongiaceae</taxon>
        <taxon>Hypericibacter</taxon>
    </lineage>
</organism>
<feature type="region of interest" description="Disordered" evidence="4">
    <location>
        <begin position="223"/>
        <end position="253"/>
    </location>
</feature>
<dbReference type="EMBL" id="CP042906">
    <property type="protein sequence ID" value="QEX16608.1"/>
    <property type="molecule type" value="Genomic_DNA"/>
</dbReference>
<dbReference type="PANTHER" id="PTHR43537">
    <property type="entry name" value="TRANSCRIPTIONAL REGULATOR, GNTR FAMILY"/>
    <property type="match status" value="1"/>
</dbReference>
<dbReference type="Gene3D" id="1.10.10.10">
    <property type="entry name" value="Winged helix-like DNA-binding domain superfamily/Winged helix DNA-binding domain"/>
    <property type="match status" value="1"/>
</dbReference>
<dbReference type="OrthoDB" id="9815654at2"/>
<name>A0A5J6MGJ5_9PROT</name>
<protein>
    <submittedName>
        <fullName evidence="6">GntR family transcriptional regulator</fullName>
    </submittedName>
</protein>
<dbReference type="PANTHER" id="PTHR43537:SF39">
    <property type="entry name" value="HTH-TYPE TRANSCRIPTIONAL REGULATOR MCBR"/>
    <property type="match status" value="1"/>
</dbReference>
<evidence type="ECO:0000256" key="4">
    <source>
        <dbReference type="SAM" id="MobiDB-lite"/>
    </source>
</evidence>
<keyword evidence="7" id="KW-1185">Reference proteome</keyword>
<dbReference type="InterPro" id="IPR000524">
    <property type="entry name" value="Tscrpt_reg_HTH_GntR"/>
</dbReference>
<keyword evidence="3" id="KW-0804">Transcription</keyword>
<gene>
    <name evidence="6" type="ORF">FRZ44_19030</name>
</gene>
<dbReference type="InterPro" id="IPR036390">
    <property type="entry name" value="WH_DNA-bd_sf"/>
</dbReference>
<keyword evidence="1" id="KW-0805">Transcription regulation</keyword>
<dbReference type="SUPFAM" id="SSF48008">
    <property type="entry name" value="GntR ligand-binding domain-like"/>
    <property type="match status" value="1"/>
</dbReference>
<evidence type="ECO:0000256" key="2">
    <source>
        <dbReference type="ARBA" id="ARBA00023125"/>
    </source>
</evidence>
<dbReference type="PROSITE" id="PS50949">
    <property type="entry name" value="HTH_GNTR"/>
    <property type="match status" value="1"/>
</dbReference>
<reference evidence="6 7" key="1">
    <citation type="submission" date="2019-08" db="EMBL/GenBank/DDBJ databases">
        <title>Hyperibacter terrae gen. nov., sp. nov. and Hyperibacter viscosus sp. nov., two new members in the family Rhodospirillaceae isolated from the rhizosphere of Hypericum perforatum.</title>
        <authorList>
            <person name="Noviana Z."/>
        </authorList>
    </citation>
    <scope>NUCLEOTIDE SEQUENCE [LARGE SCALE GENOMIC DNA]</scope>
    <source>
        <strain evidence="6 7">R5913</strain>
    </source>
</reference>
<dbReference type="InterPro" id="IPR011711">
    <property type="entry name" value="GntR_C"/>
</dbReference>
<dbReference type="AlphaFoldDB" id="A0A5J6MGJ5"/>
<feature type="domain" description="HTH gntR-type" evidence="5">
    <location>
        <begin position="7"/>
        <end position="74"/>
    </location>
</feature>
<dbReference type="SMART" id="SM00345">
    <property type="entry name" value="HTH_GNTR"/>
    <property type="match status" value="1"/>
</dbReference>
<dbReference type="Gene3D" id="1.20.120.530">
    <property type="entry name" value="GntR ligand-binding domain-like"/>
    <property type="match status" value="1"/>
</dbReference>
<sequence>MAKIEHQTLNDRAYAAIKKGLMSGQFKPGEVLTIRQLAHDYGISATPVREALQRLVAEHSLELLRNRSIAVPILTLDKFVELRRIRCLLEGLAAELATPHFRDSDLARLESTIVEIDRDIKDKNAAGYLKRNEKFHFVIYERAQSPHTLQIIQDLWTQVGPFLYCLFEDTGYLREANDGHRKIVTAIRSGKPEAVRDSVVWDISEAAESLMVRLREMEAEAALKNGPTLQTAPRRSRPAAARSPSGQGSTARR</sequence>
<dbReference type="Proteomes" id="UP000326202">
    <property type="component" value="Chromosome"/>
</dbReference>
<proteinExistence type="predicted"/>
<evidence type="ECO:0000259" key="5">
    <source>
        <dbReference type="PROSITE" id="PS50949"/>
    </source>
</evidence>
<evidence type="ECO:0000256" key="1">
    <source>
        <dbReference type="ARBA" id="ARBA00023015"/>
    </source>
</evidence>
<dbReference type="GO" id="GO:0003677">
    <property type="term" value="F:DNA binding"/>
    <property type="evidence" value="ECO:0007669"/>
    <property type="project" value="UniProtKB-KW"/>
</dbReference>